<comment type="caution">
    <text evidence="8">The sequence shown here is derived from an EMBL/GenBank/DDBJ whole genome shotgun (WGS) entry which is preliminary data.</text>
</comment>
<dbReference type="Proteomes" id="UP000807342">
    <property type="component" value="Unassembled WGS sequence"/>
</dbReference>
<name>A0A9P6C512_9AGAR</name>
<dbReference type="InterPro" id="IPR010286">
    <property type="entry name" value="METTL16/RlmF"/>
</dbReference>
<dbReference type="PANTHER" id="PTHR13393:SF0">
    <property type="entry name" value="RNA N6-ADENOSINE-METHYLTRANSFERASE METTL16"/>
    <property type="match status" value="1"/>
</dbReference>
<organism evidence="8 9">
    <name type="scientific">Macrolepiota fuliginosa MF-IS2</name>
    <dbReference type="NCBI Taxonomy" id="1400762"/>
    <lineage>
        <taxon>Eukaryota</taxon>
        <taxon>Fungi</taxon>
        <taxon>Dikarya</taxon>
        <taxon>Basidiomycota</taxon>
        <taxon>Agaricomycotina</taxon>
        <taxon>Agaricomycetes</taxon>
        <taxon>Agaricomycetidae</taxon>
        <taxon>Agaricales</taxon>
        <taxon>Agaricineae</taxon>
        <taxon>Agaricaceae</taxon>
        <taxon>Macrolepiota</taxon>
    </lineage>
</organism>
<feature type="region of interest" description="Disordered" evidence="7">
    <location>
        <begin position="381"/>
        <end position="406"/>
    </location>
</feature>
<keyword evidence="9" id="KW-1185">Reference proteome</keyword>
<evidence type="ECO:0000256" key="2">
    <source>
        <dbReference type="ARBA" id="ARBA00022603"/>
    </source>
</evidence>
<dbReference type="GO" id="GO:0070475">
    <property type="term" value="P:rRNA base methylation"/>
    <property type="evidence" value="ECO:0007669"/>
    <property type="project" value="TreeGrafter"/>
</dbReference>
<evidence type="ECO:0000313" key="8">
    <source>
        <dbReference type="EMBL" id="KAF9448929.1"/>
    </source>
</evidence>
<feature type="binding site" evidence="6">
    <location>
        <position position="108"/>
    </location>
    <ligand>
        <name>S-adenosyl-L-methionine</name>
        <dbReference type="ChEBI" id="CHEBI:59789"/>
    </ligand>
</feature>
<gene>
    <name evidence="8" type="ORF">P691DRAFT_728779</name>
</gene>
<dbReference type="CDD" id="cd02440">
    <property type="entry name" value="AdoMet_MTases"/>
    <property type="match status" value="1"/>
</dbReference>
<proteinExistence type="inferred from homology"/>
<dbReference type="PANTHER" id="PTHR13393">
    <property type="entry name" value="SAM-DEPENDENT METHYLTRANSFERASE"/>
    <property type="match status" value="1"/>
</dbReference>
<dbReference type="SUPFAM" id="SSF53335">
    <property type="entry name" value="S-adenosyl-L-methionine-dependent methyltransferases"/>
    <property type="match status" value="1"/>
</dbReference>
<feature type="binding site" evidence="6">
    <location>
        <position position="183"/>
    </location>
    <ligand>
        <name>S-adenosyl-L-methionine</name>
        <dbReference type="ChEBI" id="CHEBI:59789"/>
    </ligand>
</feature>
<dbReference type="OrthoDB" id="514248at2759"/>
<dbReference type="GO" id="GO:0005634">
    <property type="term" value="C:nucleus"/>
    <property type="evidence" value="ECO:0007669"/>
    <property type="project" value="TreeGrafter"/>
</dbReference>
<feature type="region of interest" description="Disordered" evidence="7">
    <location>
        <begin position="463"/>
        <end position="486"/>
    </location>
</feature>
<evidence type="ECO:0000256" key="6">
    <source>
        <dbReference type="PIRSR" id="PIRSR037350-1"/>
    </source>
</evidence>
<evidence type="ECO:0000256" key="4">
    <source>
        <dbReference type="ARBA" id="ARBA00022691"/>
    </source>
</evidence>
<dbReference type="Pfam" id="PF05971">
    <property type="entry name" value="Methyltransf_10"/>
    <property type="match status" value="1"/>
</dbReference>
<keyword evidence="2 5" id="KW-0489">Methyltransferase</keyword>
<dbReference type="GO" id="GO:0008168">
    <property type="term" value="F:methyltransferase activity"/>
    <property type="evidence" value="ECO:0007669"/>
    <property type="project" value="UniProtKB-KW"/>
</dbReference>
<protein>
    <recommendedName>
        <fullName evidence="10">U6 small nuclear RNA (adenine-(43)-N(6))-methyltransferase</fullName>
    </recommendedName>
</protein>
<comment type="similarity">
    <text evidence="1 5">Belongs to the methyltransferase superfamily. METTL16/RlmF family.</text>
</comment>
<keyword evidence="3 5" id="KW-0808">Transferase</keyword>
<dbReference type="AlphaFoldDB" id="A0A9P6C512"/>
<dbReference type="EMBL" id="MU151145">
    <property type="protein sequence ID" value="KAF9448929.1"/>
    <property type="molecule type" value="Genomic_DNA"/>
</dbReference>
<accession>A0A9P6C512</accession>
<evidence type="ECO:0000256" key="5">
    <source>
        <dbReference type="PIRNR" id="PIRNR037350"/>
    </source>
</evidence>
<dbReference type="InterPro" id="IPR017182">
    <property type="entry name" value="METTL16/PsiM"/>
</dbReference>
<evidence type="ECO:0000313" key="9">
    <source>
        <dbReference type="Proteomes" id="UP000807342"/>
    </source>
</evidence>
<dbReference type="PIRSF" id="PIRSF037350">
    <property type="entry name" value="Mtase_ZK1128_prd"/>
    <property type="match status" value="1"/>
</dbReference>
<keyword evidence="4 6" id="KW-0949">S-adenosyl-L-methionine</keyword>
<evidence type="ECO:0008006" key="10">
    <source>
        <dbReference type="Google" id="ProtNLM"/>
    </source>
</evidence>
<feature type="binding site" evidence="6">
    <location>
        <position position="132"/>
    </location>
    <ligand>
        <name>S-adenosyl-L-methionine</name>
        <dbReference type="ChEBI" id="CHEBI:59789"/>
    </ligand>
</feature>
<feature type="binding site" evidence="6">
    <location>
        <position position="77"/>
    </location>
    <ligand>
        <name>S-adenosyl-L-methionine</name>
        <dbReference type="ChEBI" id="CHEBI:59789"/>
    </ligand>
</feature>
<reference evidence="8" key="1">
    <citation type="submission" date="2020-11" db="EMBL/GenBank/DDBJ databases">
        <authorList>
            <consortium name="DOE Joint Genome Institute"/>
            <person name="Ahrendt S."/>
            <person name="Riley R."/>
            <person name="Andreopoulos W."/>
            <person name="Labutti K."/>
            <person name="Pangilinan J."/>
            <person name="Ruiz-Duenas F.J."/>
            <person name="Barrasa J.M."/>
            <person name="Sanchez-Garcia M."/>
            <person name="Camarero S."/>
            <person name="Miyauchi S."/>
            <person name="Serrano A."/>
            <person name="Linde D."/>
            <person name="Babiker R."/>
            <person name="Drula E."/>
            <person name="Ayuso-Fernandez I."/>
            <person name="Pacheco R."/>
            <person name="Padilla G."/>
            <person name="Ferreira P."/>
            <person name="Barriuso J."/>
            <person name="Kellner H."/>
            <person name="Castanera R."/>
            <person name="Alfaro M."/>
            <person name="Ramirez L."/>
            <person name="Pisabarro A.G."/>
            <person name="Kuo A."/>
            <person name="Tritt A."/>
            <person name="Lipzen A."/>
            <person name="He G."/>
            <person name="Yan M."/>
            <person name="Ng V."/>
            <person name="Cullen D."/>
            <person name="Martin F."/>
            <person name="Rosso M.-N."/>
            <person name="Henrissat B."/>
            <person name="Hibbett D."/>
            <person name="Martinez A.T."/>
            <person name="Grigoriev I.V."/>
        </authorList>
    </citation>
    <scope>NUCLEOTIDE SEQUENCE</scope>
    <source>
        <strain evidence="8">MF-IS2</strain>
    </source>
</reference>
<dbReference type="Gene3D" id="3.40.50.150">
    <property type="entry name" value="Vaccinia Virus protein VP39"/>
    <property type="match status" value="1"/>
</dbReference>
<evidence type="ECO:0000256" key="3">
    <source>
        <dbReference type="ARBA" id="ARBA00022679"/>
    </source>
</evidence>
<evidence type="ECO:0000256" key="7">
    <source>
        <dbReference type="SAM" id="MobiDB-lite"/>
    </source>
</evidence>
<dbReference type="InterPro" id="IPR029063">
    <property type="entry name" value="SAM-dependent_MTases_sf"/>
</dbReference>
<sequence>MHRRNIYSQAIQFEELARTYPPLLEYLIPANPPSRWKTIDFRNEQAQRCLTQALLYRDFRVQLTLPEDRLCPPVPNRLNYVLWIQDIIRAHRFLFREDIRTIRGMDIGTGASAIYPLLACKMEPSWEFIATEIDNKSYSCAERNIQVNQLQERIHLVRASPDKALLFPLEDYSGPPFDFIMCNPPFYSSRAEVARSAEFKELPPNGACTGADTEMIYPPGGEAAFIGQMVDESERFGLKCRWYTSMVGKMSTMSEIVVMLRKRSVRTYAMTEFVQGQTRRWGIAWSYTHEHLPDSFGRVSTPHYSPLHSLQPIKNTLVNRFGLSFSSIDAQYIQTALLGILSIAGVLASERPLILEEEENPKSLAPLTRFKMHPVLVQANSNTWNRKGRRKHDRTQSGEREGSITPQTNVTLMLSMQWCFDFAATPANVNLESQWVFGDDRKMFESLVSHITGKLTHALEQYSSRAQDPAPQPVETNPPEATETAR</sequence>
<evidence type="ECO:0000256" key="1">
    <source>
        <dbReference type="ARBA" id="ARBA00005878"/>
    </source>
</evidence>